<dbReference type="AlphaFoldDB" id="A0AAW0ENK6"/>
<keyword evidence="2" id="KW-1185">Reference proteome</keyword>
<dbReference type="PANTHER" id="PTHR31143">
    <property type="match status" value="1"/>
</dbReference>
<dbReference type="InterPro" id="IPR016181">
    <property type="entry name" value="Acyl_CoA_acyltransferase"/>
</dbReference>
<dbReference type="InterPro" id="IPR042573">
    <property type="entry name" value="GNAT_acetyltra_N"/>
</dbReference>
<evidence type="ECO:0000313" key="2">
    <source>
        <dbReference type="Proteomes" id="UP001430356"/>
    </source>
</evidence>
<accession>A0AAW0ENK6</accession>
<dbReference type="Gene3D" id="3.40.630.110">
    <property type="entry name" value="GNAT acetyltransferase-like"/>
    <property type="match status" value="1"/>
</dbReference>
<sequence>MSDSSAAASDEVKALFRYPGDSFIVRAALEGHMGHVAVRGSSATASFSARLTLGVFTFLAGAADPALLSSAATPIVVALEPEWTALLAAQPPPARRPYIRCPMLATRASFDAVRLQRYVAACPDAYTVVAITEALAERTRAQEWSSDLCGNFHDAADFVTRGFGFVAVERDTGDIAAGAASFAVCDAGIEVEVDTAERHQRRGLALACSARLLLECLHRNLHPSWDAHVPHSVHLAEKLGYTRGVPYTAYIDELPSA</sequence>
<dbReference type="InterPro" id="IPR027365">
    <property type="entry name" value="GNAT_acetyltra_YdfB-like"/>
</dbReference>
<dbReference type="Pfam" id="PF12746">
    <property type="entry name" value="GNAT_acetyltran"/>
    <property type="match status" value="1"/>
</dbReference>
<proteinExistence type="predicted"/>
<evidence type="ECO:0000313" key="1">
    <source>
        <dbReference type="EMBL" id="KAK7195300.1"/>
    </source>
</evidence>
<comment type="caution">
    <text evidence="1">The sequence shown here is derived from an EMBL/GenBank/DDBJ whole genome shotgun (WGS) entry which is preliminary data.</text>
</comment>
<dbReference type="Gene3D" id="3.40.630.30">
    <property type="match status" value="1"/>
</dbReference>
<dbReference type="EMBL" id="JAECZO010000051">
    <property type="protein sequence ID" value="KAK7195300.1"/>
    <property type="molecule type" value="Genomic_DNA"/>
</dbReference>
<dbReference type="SUPFAM" id="SSF55729">
    <property type="entry name" value="Acyl-CoA N-acyltransferases (Nat)"/>
    <property type="match status" value="1"/>
</dbReference>
<dbReference type="PANTHER" id="PTHR31143:SF2">
    <property type="entry name" value="FR47-LIKE DOMAIN-CONTAINING PROTEIN-RELATED"/>
    <property type="match status" value="1"/>
</dbReference>
<organism evidence="1 2">
    <name type="scientific">Novymonas esmeraldas</name>
    <dbReference type="NCBI Taxonomy" id="1808958"/>
    <lineage>
        <taxon>Eukaryota</taxon>
        <taxon>Discoba</taxon>
        <taxon>Euglenozoa</taxon>
        <taxon>Kinetoplastea</taxon>
        <taxon>Metakinetoplastina</taxon>
        <taxon>Trypanosomatida</taxon>
        <taxon>Trypanosomatidae</taxon>
        <taxon>Novymonas</taxon>
    </lineage>
</organism>
<dbReference type="Proteomes" id="UP001430356">
    <property type="component" value="Unassembled WGS sequence"/>
</dbReference>
<reference evidence="1 2" key="1">
    <citation type="journal article" date="2021" name="MBio">
        <title>A New Model Trypanosomatid, Novymonas esmeraldas: Genomic Perception of Its 'Candidatus Pandoraea novymonadis' Endosymbiont.</title>
        <authorList>
            <person name="Zakharova A."/>
            <person name="Saura A."/>
            <person name="Butenko A."/>
            <person name="Podesvova L."/>
            <person name="Warmusova S."/>
            <person name="Kostygov A.Y."/>
            <person name="Nenarokova A."/>
            <person name="Lukes J."/>
            <person name="Opperdoes F.R."/>
            <person name="Yurchenko V."/>
        </authorList>
    </citation>
    <scope>NUCLEOTIDE SEQUENCE [LARGE SCALE GENOMIC DNA]</scope>
    <source>
        <strain evidence="1 2">E262AT.01</strain>
    </source>
</reference>
<name>A0AAW0ENK6_9TRYP</name>
<gene>
    <name evidence="1" type="ORF">NESM_000455800</name>
</gene>
<protein>
    <submittedName>
        <fullName evidence="1">GNAT acetyltransferase</fullName>
    </submittedName>
</protein>